<name>A0A2V1JTK6_EUBRA</name>
<keyword evidence="3" id="KW-1185">Reference proteome</keyword>
<feature type="transmembrane region" description="Helical" evidence="1">
    <location>
        <begin position="6"/>
        <end position="28"/>
    </location>
</feature>
<accession>A0A2V1JTK6</accession>
<dbReference type="GO" id="GO:0006508">
    <property type="term" value="P:proteolysis"/>
    <property type="evidence" value="ECO:0007669"/>
    <property type="project" value="InterPro"/>
</dbReference>
<dbReference type="EMBL" id="JRFU01000081">
    <property type="protein sequence ID" value="PWE86845.1"/>
    <property type="molecule type" value="Genomic_DNA"/>
</dbReference>
<dbReference type="InterPro" id="IPR005081">
    <property type="entry name" value="SpoIIGA"/>
</dbReference>
<evidence type="ECO:0000313" key="3">
    <source>
        <dbReference type="Proteomes" id="UP000245288"/>
    </source>
</evidence>
<feature type="transmembrane region" description="Helical" evidence="1">
    <location>
        <begin position="119"/>
        <end position="135"/>
    </location>
</feature>
<feature type="transmembrane region" description="Helical" evidence="1">
    <location>
        <begin position="35"/>
        <end position="54"/>
    </location>
</feature>
<dbReference type="OrthoDB" id="2690199at2"/>
<protein>
    <recommendedName>
        <fullName evidence="4">Sigma-E processing peptidase SpoIIGA</fullName>
    </recommendedName>
</protein>
<reference evidence="2 3" key="1">
    <citation type="submission" date="2014-09" db="EMBL/GenBank/DDBJ databases">
        <title>Butyrate-producing bacteria isolated from human gut.</title>
        <authorList>
            <person name="Zhang Q."/>
            <person name="Zhao L."/>
        </authorList>
    </citation>
    <scope>NUCLEOTIDE SEQUENCE [LARGE SCALE GENOMIC DNA]</scope>
    <source>
        <strain evidence="2 3">21</strain>
    </source>
</reference>
<dbReference type="RefSeq" id="WP_109215488.1">
    <property type="nucleotide sequence ID" value="NZ_JRFU01000081.1"/>
</dbReference>
<dbReference type="GO" id="GO:0030436">
    <property type="term" value="P:asexual sporulation"/>
    <property type="evidence" value="ECO:0007669"/>
    <property type="project" value="InterPro"/>
</dbReference>
<sequence length="256" mass="28794">MEYEWYADVFLLTNLLMDMSAMFAAALLLNDRLRLGRCLVVCVAGVTGSTVLLILLKKYLVYSIILHMVIHPLMTFGVFGAKDRGRFLRTLLTIYLILFVMGGVQNSIGVLLGSSTLEILLSGMAAALLFCIYQIRRRVIQQICRVELWAGTEHVTVDAYCDTGNLLRDPLTGRPVCILQQEVLAQFAADRTIQKEISCHTIGTEKEKLKIVMLDKMKIYQKGTVTEIKEPEIGLHTGEIMQNPKVQMLLHAGYIR</sequence>
<feature type="transmembrane region" description="Helical" evidence="1">
    <location>
        <begin position="91"/>
        <end position="113"/>
    </location>
</feature>
<evidence type="ECO:0000313" key="2">
    <source>
        <dbReference type="EMBL" id="PWE86845.1"/>
    </source>
</evidence>
<evidence type="ECO:0000256" key="1">
    <source>
        <dbReference type="SAM" id="Phobius"/>
    </source>
</evidence>
<keyword evidence="1" id="KW-0472">Membrane</keyword>
<evidence type="ECO:0008006" key="4">
    <source>
        <dbReference type="Google" id="ProtNLM"/>
    </source>
</evidence>
<comment type="caution">
    <text evidence="2">The sequence shown here is derived from an EMBL/GenBank/DDBJ whole genome shotgun (WGS) entry which is preliminary data.</text>
</comment>
<dbReference type="Proteomes" id="UP000245288">
    <property type="component" value="Unassembled WGS sequence"/>
</dbReference>
<dbReference type="Pfam" id="PF03419">
    <property type="entry name" value="Peptidase_U4"/>
    <property type="match status" value="1"/>
</dbReference>
<dbReference type="AlphaFoldDB" id="A0A2V1JTK6"/>
<gene>
    <name evidence="2" type="ORF">LG34_07460</name>
</gene>
<feature type="transmembrane region" description="Helical" evidence="1">
    <location>
        <begin position="60"/>
        <end position="79"/>
    </location>
</feature>
<proteinExistence type="predicted"/>
<dbReference type="GO" id="GO:0004190">
    <property type="term" value="F:aspartic-type endopeptidase activity"/>
    <property type="evidence" value="ECO:0007669"/>
    <property type="project" value="InterPro"/>
</dbReference>
<organism evidence="2 3">
    <name type="scientific">Eubacterium ramulus</name>
    <dbReference type="NCBI Taxonomy" id="39490"/>
    <lineage>
        <taxon>Bacteria</taxon>
        <taxon>Bacillati</taxon>
        <taxon>Bacillota</taxon>
        <taxon>Clostridia</taxon>
        <taxon>Eubacteriales</taxon>
        <taxon>Eubacteriaceae</taxon>
        <taxon>Eubacterium</taxon>
    </lineage>
</organism>
<keyword evidence="1" id="KW-1133">Transmembrane helix</keyword>
<keyword evidence="1" id="KW-0812">Transmembrane</keyword>